<keyword evidence="2" id="KW-0472">Membrane</keyword>
<name>A0A8H3CGG7_9AGAM</name>
<protein>
    <recommendedName>
        <fullName evidence="5">NADH dehydrogenase [ubiquinone] 1 beta subcomplex subunit 2</fullName>
    </recommendedName>
</protein>
<evidence type="ECO:0000256" key="1">
    <source>
        <dbReference type="SAM" id="MobiDB-lite"/>
    </source>
</evidence>
<dbReference type="GO" id="GO:0005743">
    <property type="term" value="C:mitochondrial inner membrane"/>
    <property type="evidence" value="ECO:0007669"/>
    <property type="project" value="InterPro"/>
</dbReference>
<dbReference type="GO" id="GO:0045271">
    <property type="term" value="C:respiratory chain complex I"/>
    <property type="evidence" value="ECO:0007669"/>
    <property type="project" value="InterPro"/>
</dbReference>
<dbReference type="PANTHER" id="PTHR36987">
    <property type="entry name" value="NADH DEHYDROGENASE [UBIQUINONE] 1 BETA SUBCOMPLEX SUBUNIT 2-LIKE"/>
    <property type="match status" value="1"/>
</dbReference>
<dbReference type="AlphaFoldDB" id="A0A8H3CGG7"/>
<keyword evidence="2" id="KW-0812">Transmembrane</keyword>
<evidence type="ECO:0008006" key="5">
    <source>
        <dbReference type="Google" id="ProtNLM"/>
    </source>
</evidence>
<sequence>MAGPAGPGFHPHPPGFGHRLLAKTLGATMWFFIFYRAKQDGPKLLGAHPWEAHGHGHGDAHGPGHH</sequence>
<feature type="compositionally biased region" description="Basic and acidic residues" evidence="1">
    <location>
        <begin position="50"/>
        <end position="66"/>
    </location>
</feature>
<dbReference type="Proteomes" id="UP000663841">
    <property type="component" value="Unassembled WGS sequence"/>
</dbReference>
<evidence type="ECO:0000256" key="2">
    <source>
        <dbReference type="SAM" id="Phobius"/>
    </source>
</evidence>
<evidence type="ECO:0000313" key="3">
    <source>
        <dbReference type="EMBL" id="CAE6482670.1"/>
    </source>
</evidence>
<comment type="caution">
    <text evidence="3">The sequence shown here is derived from an EMBL/GenBank/DDBJ whole genome shotgun (WGS) entry which is preliminary data.</text>
</comment>
<dbReference type="InterPro" id="IPR044980">
    <property type="entry name" value="NDUFB2_plant/fungi"/>
</dbReference>
<dbReference type="EMBL" id="CAJMWW010000669">
    <property type="protein sequence ID" value="CAE6482670.1"/>
    <property type="molecule type" value="Genomic_DNA"/>
</dbReference>
<evidence type="ECO:0000313" key="4">
    <source>
        <dbReference type="Proteomes" id="UP000663841"/>
    </source>
</evidence>
<feature type="transmembrane region" description="Helical" evidence="2">
    <location>
        <begin position="20"/>
        <end position="37"/>
    </location>
</feature>
<accession>A0A8H3CGG7</accession>
<dbReference type="PANTHER" id="PTHR36987:SF1">
    <property type="entry name" value="NADH DEHYDROGENASE [UBIQUINONE] 1 BETA SUBCOMPLEX SUBUNIT 2"/>
    <property type="match status" value="1"/>
</dbReference>
<keyword evidence="2" id="KW-1133">Transmembrane helix</keyword>
<gene>
    <name evidence="3" type="ORF">RDB_LOCUS213091</name>
</gene>
<feature type="region of interest" description="Disordered" evidence="1">
    <location>
        <begin position="45"/>
        <end position="66"/>
    </location>
</feature>
<proteinExistence type="predicted"/>
<organism evidence="3 4">
    <name type="scientific">Rhizoctonia solani</name>
    <dbReference type="NCBI Taxonomy" id="456999"/>
    <lineage>
        <taxon>Eukaryota</taxon>
        <taxon>Fungi</taxon>
        <taxon>Dikarya</taxon>
        <taxon>Basidiomycota</taxon>
        <taxon>Agaricomycotina</taxon>
        <taxon>Agaricomycetes</taxon>
        <taxon>Cantharellales</taxon>
        <taxon>Ceratobasidiaceae</taxon>
        <taxon>Rhizoctonia</taxon>
    </lineage>
</organism>
<reference evidence="3" key="1">
    <citation type="submission" date="2021-01" db="EMBL/GenBank/DDBJ databases">
        <authorList>
            <person name="Kaushik A."/>
        </authorList>
    </citation>
    <scope>NUCLEOTIDE SEQUENCE</scope>
    <source>
        <strain evidence="3">AG3-T5</strain>
    </source>
</reference>